<evidence type="ECO:0000259" key="13">
    <source>
        <dbReference type="PROSITE" id="PS51645"/>
    </source>
</evidence>
<keyword evidence="9" id="KW-0234">DNA repair</keyword>
<dbReference type="AlphaFoldDB" id="A0A1T5CP91"/>
<dbReference type="RefSeq" id="WP_079590101.1">
    <property type="nucleotide sequence ID" value="NZ_FUYN01000005.1"/>
</dbReference>
<dbReference type="OrthoDB" id="9772484at2"/>
<evidence type="ECO:0000256" key="2">
    <source>
        <dbReference type="ARBA" id="ARBA00006409"/>
    </source>
</evidence>
<dbReference type="Pfam" id="PF00875">
    <property type="entry name" value="DNA_photolyase"/>
    <property type="match status" value="1"/>
</dbReference>
<comment type="catalytic activity">
    <reaction evidence="12">
        <text>cyclobutadipyrimidine (in DNA) = 2 pyrimidine residues (in DNA).</text>
        <dbReference type="EC" id="4.1.99.3"/>
    </reaction>
</comment>
<keyword evidence="6" id="KW-0227">DNA damage</keyword>
<comment type="cofactor">
    <cofactor evidence="1">
        <name>FAD</name>
        <dbReference type="ChEBI" id="CHEBI:57692"/>
    </cofactor>
</comment>
<feature type="domain" description="Photolyase/cryptochrome alpha/beta" evidence="13">
    <location>
        <begin position="19"/>
        <end position="147"/>
    </location>
</feature>
<evidence type="ECO:0000256" key="4">
    <source>
        <dbReference type="ARBA" id="ARBA00014046"/>
    </source>
</evidence>
<proteinExistence type="inferred from homology"/>
<dbReference type="InterPro" id="IPR036134">
    <property type="entry name" value="Crypto/Photolyase_FAD-like_sf"/>
</dbReference>
<evidence type="ECO:0000256" key="11">
    <source>
        <dbReference type="ARBA" id="ARBA00031671"/>
    </source>
</evidence>
<dbReference type="InterPro" id="IPR014729">
    <property type="entry name" value="Rossmann-like_a/b/a_fold"/>
</dbReference>
<keyword evidence="15" id="KW-1185">Reference proteome</keyword>
<evidence type="ECO:0000313" key="14">
    <source>
        <dbReference type="EMBL" id="SKB61247.1"/>
    </source>
</evidence>
<evidence type="ECO:0000256" key="8">
    <source>
        <dbReference type="ARBA" id="ARBA00023125"/>
    </source>
</evidence>
<dbReference type="InterPro" id="IPR032673">
    <property type="entry name" value="DNA_photolyase_2_CS"/>
</dbReference>
<dbReference type="Gene3D" id="1.25.40.80">
    <property type="match status" value="1"/>
</dbReference>
<keyword evidence="7" id="KW-0274">FAD</keyword>
<dbReference type="PROSITE" id="PS01084">
    <property type="entry name" value="DNA_PHOTOLYASES_2_2"/>
    <property type="match status" value="1"/>
</dbReference>
<dbReference type="PANTHER" id="PTHR10211">
    <property type="entry name" value="DEOXYRIBODIPYRIMIDINE PHOTOLYASE"/>
    <property type="match status" value="1"/>
</dbReference>
<evidence type="ECO:0000256" key="10">
    <source>
        <dbReference type="ARBA" id="ARBA00023239"/>
    </source>
</evidence>
<name>A0A1T5CP91_9FIRM</name>
<dbReference type="FunFam" id="1.10.579.10:FF:000002">
    <property type="entry name" value="Deoxyribodipyrimidine photolyase"/>
    <property type="match status" value="1"/>
</dbReference>
<comment type="similarity">
    <text evidence="2">Belongs to the DNA photolyase class-2 family.</text>
</comment>
<dbReference type="GO" id="GO:0003904">
    <property type="term" value="F:deoxyribodipyrimidine photo-lyase activity"/>
    <property type="evidence" value="ECO:0007669"/>
    <property type="project" value="UniProtKB-EC"/>
</dbReference>
<dbReference type="SUPFAM" id="SSF48173">
    <property type="entry name" value="Cryptochrome/photolyase FAD-binding domain"/>
    <property type="match status" value="1"/>
</dbReference>
<reference evidence="15" key="1">
    <citation type="submission" date="2017-02" db="EMBL/GenBank/DDBJ databases">
        <authorList>
            <person name="Varghese N."/>
            <person name="Submissions S."/>
        </authorList>
    </citation>
    <scope>NUCLEOTIDE SEQUENCE [LARGE SCALE GENOMIC DNA]</scope>
    <source>
        <strain evidence="15">ATCC 35199</strain>
    </source>
</reference>
<dbReference type="InterPro" id="IPR052219">
    <property type="entry name" value="Photolyase_Class-2"/>
</dbReference>
<evidence type="ECO:0000256" key="9">
    <source>
        <dbReference type="ARBA" id="ARBA00023204"/>
    </source>
</evidence>
<gene>
    <name evidence="14" type="ORF">SAMN02745120_2313</name>
</gene>
<dbReference type="EMBL" id="FUYN01000005">
    <property type="protein sequence ID" value="SKB61247.1"/>
    <property type="molecule type" value="Genomic_DNA"/>
</dbReference>
<evidence type="ECO:0000256" key="6">
    <source>
        <dbReference type="ARBA" id="ARBA00022763"/>
    </source>
</evidence>
<accession>A0A1T5CP91</accession>
<keyword evidence="5" id="KW-0285">Flavoprotein</keyword>
<evidence type="ECO:0000256" key="3">
    <source>
        <dbReference type="ARBA" id="ARBA00013149"/>
    </source>
</evidence>
<evidence type="ECO:0000256" key="1">
    <source>
        <dbReference type="ARBA" id="ARBA00001974"/>
    </source>
</evidence>
<organism evidence="14 15">
    <name type="scientific">Acetoanaerobium noterae</name>
    <dbReference type="NCBI Taxonomy" id="745369"/>
    <lineage>
        <taxon>Bacteria</taxon>
        <taxon>Bacillati</taxon>
        <taxon>Bacillota</taxon>
        <taxon>Clostridia</taxon>
        <taxon>Peptostreptococcales</taxon>
        <taxon>Filifactoraceae</taxon>
        <taxon>Acetoanaerobium</taxon>
    </lineage>
</organism>
<protein>
    <recommendedName>
        <fullName evidence="4">Deoxyribodipyrimidine photo-lyase</fullName>
        <ecNumber evidence="3">4.1.99.3</ecNumber>
    </recommendedName>
    <alternativeName>
        <fullName evidence="11">DNA photolyase</fullName>
    </alternativeName>
</protein>
<keyword evidence="10 14" id="KW-0456">Lyase</keyword>
<keyword evidence="8" id="KW-0238">DNA-binding</keyword>
<dbReference type="GO" id="GO:0003677">
    <property type="term" value="F:DNA binding"/>
    <property type="evidence" value="ECO:0007669"/>
    <property type="project" value="UniProtKB-KW"/>
</dbReference>
<dbReference type="PROSITE" id="PS51645">
    <property type="entry name" value="PHR_CRY_ALPHA_BETA"/>
    <property type="match status" value="1"/>
</dbReference>
<dbReference type="PANTHER" id="PTHR10211:SF0">
    <property type="entry name" value="DEOXYRIBODIPYRIMIDINE PHOTO-LYASE"/>
    <property type="match status" value="1"/>
</dbReference>
<dbReference type="Gene3D" id="1.10.579.10">
    <property type="entry name" value="DNA Cyclobutane Dipyrimidine Photolyase, subunit A, domain 3"/>
    <property type="match status" value="1"/>
</dbReference>
<sequence length="447" mass="52702">MIHDERIKNLNHKKINNGDYVLYWMQASQRSEYNHALEYSIEYSNKLKLPLIVLFIIMEDFPKANFRHFRFMLEGIEDVMNQLKSRKIKMVIRKGEALPIVNELSKNASILITDFGYLKHEIIMKSNIAQQLNCSMLSVESNVIIPVEVTSNKEEYGAYTIRPKINKIIDKYLIELNSRLVMQSSIDYPIKSEDISDLNSFIDSLKIDKSINESIYKGGSVEAEKYLKDFIENKAQYYSELKNHPGMNYSSNLSPYLHFGQISPLYIALKIIKSDIKSKKDFLEELITRRELAINYIYYNKNYDSDIEKILPSWAYDSLISHQNDLKDYLYSLEELENAKTHDEFWNKAQKEMVITGKMHGYMRMYWGKKIIEWSLTINDAFSKALYLNDRYSIDGRDANGYAGIAWCYGKHDRPWKEREIFGKIRYMNDKGLIKKFNMEKYLDLKL</sequence>
<evidence type="ECO:0000256" key="7">
    <source>
        <dbReference type="ARBA" id="ARBA00022827"/>
    </source>
</evidence>
<dbReference type="InterPro" id="IPR036155">
    <property type="entry name" value="Crypto/Photolyase_N_sf"/>
</dbReference>
<evidence type="ECO:0000256" key="5">
    <source>
        <dbReference type="ARBA" id="ARBA00022630"/>
    </source>
</evidence>
<dbReference type="Gene3D" id="3.40.50.620">
    <property type="entry name" value="HUPs"/>
    <property type="match status" value="1"/>
</dbReference>
<dbReference type="GO" id="GO:0000719">
    <property type="term" value="P:photoreactive repair"/>
    <property type="evidence" value="ECO:0007669"/>
    <property type="project" value="TreeGrafter"/>
</dbReference>
<evidence type="ECO:0000313" key="15">
    <source>
        <dbReference type="Proteomes" id="UP000243406"/>
    </source>
</evidence>
<dbReference type="SUPFAM" id="SSF52425">
    <property type="entry name" value="Cryptochrome/photolyase, N-terminal domain"/>
    <property type="match status" value="1"/>
</dbReference>
<dbReference type="InterPro" id="IPR006050">
    <property type="entry name" value="DNA_photolyase_N"/>
</dbReference>
<dbReference type="EC" id="4.1.99.3" evidence="3"/>
<evidence type="ECO:0000256" key="12">
    <source>
        <dbReference type="ARBA" id="ARBA00033999"/>
    </source>
</evidence>
<dbReference type="Proteomes" id="UP000243406">
    <property type="component" value="Unassembled WGS sequence"/>
</dbReference>